<reference evidence="7 8" key="1">
    <citation type="submission" date="2017-04" db="EMBL/GenBank/DDBJ databases">
        <title>Genome Sequence of the Model Brown-Rot Fungus Postia placenta SB12.</title>
        <authorList>
            <consortium name="DOE Joint Genome Institute"/>
            <person name="Gaskell J."/>
            <person name="Kersten P."/>
            <person name="Larrondo L.F."/>
            <person name="Canessa P."/>
            <person name="Martinez D."/>
            <person name="Hibbett D."/>
            <person name="Schmoll M."/>
            <person name="Kubicek C.P."/>
            <person name="Martinez A.T."/>
            <person name="Yadav J."/>
            <person name="Master E."/>
            <person name="Magnuson J.K."/>
            <person name="James T."/>
            <person name="Yaver D."/>
            <person name="Berka R."/>
            <person name="Labutti K."/>
            <person name="Lipzen A."/>
            <person name="Aerts A."/>
            <person name="Barry K."/>
            <person name="Henrissat B."/>
            <person name="Blanchette R."/>
            <person name="Grigoriev I."/>
            <person name="Cullen D."/>
        </authorList>
    </citation>
    <scope>NUCLEOTIDE SEQUENCE [LARGE SCALE GENOMIC DNA]</scope>
    <source>
        <strain evidence="7 8">MAD-698-R-SB12</strain>
    </source>
</reference>
<feature type="domain" description="Gamma tubulin complex component C-terminal" evidence="6">
    <location>
        <begin position="538"/>
        <end position="821"/>
    </location>
</feature>
<protein>
    <recommendedName>
        <fullName evidence="5">Spindle pole body component</fullName>
    </recommendedName>
</protein>
<sequence>MRHFLSPLPSLDAYTREERTLPDVRPAFFIPRLADKPQNPIMDTLNLSAPSHKQIETPQHETTALTDAESSIWEQLAMQEPPQSQNDEVFASVRYIVRPPARDPNVHLVYVAPGTLLECLSSTLAGVSSYLHIWDPGSETFVLRDTPNGVTGTIILTGTDEVVSRSLVERFLVIGATSRRLENFVGGFASSVDRVSPVVHSFMHALSTVLLEIRQLILRACSPPYSETVSDSQTPVSLTAFWLKFADVEEILRSLSSLCHREMNALPINYTHWPNSASDVLSKVYYFLTDHLETQSSRIVTATFAYILTVSSEDYFLQTCLSVGYNPNSSVASRLPLAQDIELVDSAPDIFREENPDILDDAMDDRNQDSEGIPAFMSEIADALPLARRSLKLLHDADPRHPFFTSRQHYPTIEWIWTTDDVMSAWTGRSLPTPPTPITSVVSNSSENDTKRRSYKDELKNLAVFDLDPGTYLTPSAACSEAAHLRMFLDRFPSSLPSLTPTMPHLVDLVLSPLVLHINNLSEALLSIFLSPSSHLNLRLHLGVLRSYLLLTSHAFKSRLEAALFSDSAEQILPSCINVLAGRGRTAATKRSLQADAKTSDTWAVGVTPFVLPNLALTVSRLPAIDPPKPLDVVLNPVVLSKYHRIFAFNLRLMRVTNVVAALFRMTRKTDRPLFPTLTHSNRLVLHFGFVAQSFLASLSSYVYDKAIRGRFDALLDALSSREKESSAAQVEPGFSDIFALAKVHAQVLDNILSACLLRSGQKAVGDVLRNCIELILELGILAGERYRGRMEEYQAAGPLEDLWARFSSRMATLMNRMDYYPNPPKHKE</sequence>
<evidence type="ECO:0000313" key="8">
    <source>
        <dbReference type="Proteomes" id="UP000194127"/>
    </source>
</evidence>
<dbReference type="AlphaFoldDB" id="A0A1X6NC40"/>
<dbReference type="OrthoDB" id="775571at2759"/>
<evidence type="ECO:0000313" key="7">
    <source>
        <dbReference type="EMBL" id="OSX66208.1"/>
    </source>
</evidence>
<dbReference type="Gene3D" id="1.20.120.1900">
    <property type="entry name" value="Gamma-tubulin complex, C-terminal domain"/>
    <property type="match status" value="1"/>
</dbReference>
<dbReference type="Proteomes" id="UP000194127">
    <property type="component" value="Unassembled WGS sequence"/>
</dbReference>
<evidence type="ECO:0000259" key="6">
    <source>
        <dbReference type="Pfam" id="PF04130"/>
    </source>
</evidence>
<keyword evidence="8" id="KW-1185">Reference proteome</keyword>
<dbReference type="InterPro" id="IPR007259">
    <property type="entry name" value="GCP"/>
</dbReference>
<dbReference type="GO" id="GO:0051225">
    <property type="term" value="P:spindle assembly"/>
    <property type="evidence" value="ECO:0007669"/>
    <property type="project" value="TreeGrafter"/>
</dbReference>
<dbReference type="GO" id="GO:0000930">
    <property type="term" value="C:gamma-tubulin complex"/>
    <property type="evidence" value="ECO:0007669"/>
    <property type="project" value="TreeGrafter"/>
</dbReference>
<dbReference type="PANTHER" id="PTHR19302">
    <property type="entry name" value="GAMMA TUBULIN COMPLEX PROTEIN"/>
    <property type="match status" value="1"/>
</dbReference>
<keyword evidence="4 5" id="KW-0206">Cytoskeleton</keyword>
<dbReference type="GeneID" id="36323314"/>
<dbReference type="InterPro" id="IPR042241">
    <property type="entry name" value="GCP_C_sf"/>
</dbReference>
<name>A0A1X6NC40_9APHY</name>
<dbReference type="GO" id="GO:0000278">
    <property type="term" value="P:mitotic cell cycle"/>
    <property type="evidence" value="ECO:0007669"/>
    <property type="project" value="TreeGrafter"/>
</dbReference>
<comment type="subcellular location">
    <subcellularLocation>
        <location evidence="5">Cytoplasm</location>
        <location evidence="5">Cytoskeleton</location>
        <location evidence="5">Microtubule organizing center</location>
    </subcellularLocation>
</comment>
<gene>
    <name evidence="7" type="ORF">POSPLADRAFT_1043679</name>
</gene>
<evidence type="ECO:0000256" key="3">
    <source>
        <dbReference type="ARBA" id="ARBA00022701"/>
    </source>
</evidence>
<dbReference type="GO" id="GO:0051011">
    <property type="term" value="F:microtubule minus-end binding"/>
    <property type="evidence" value="ECO:0007669"/>
    <property type="project" value="TreeGrafter"/>
</dbReference>
<keyword evidence="2 5" id="KW-0963">Cytoplasm</keyword>
<dbReference type="STRING" id="670580.A0A1X6NC40"/>
<evidence type="ECO:0000256" key="2">
    <source>
        <dbReference type="ARBA" id="ARBA00022490"/>
    </source>
</evidence>
<proteinExistence type="inferred from homology"/>
<comment type="similarity">
    <text evidence="1 5">Belongs to the TUBGCP family.</text>
</comment>
<dbReference type="GO" id="GO:0031122">
    <property type="term" value="P:cytoplasmic microtubule organization"/>
    <property type="evidence" value="ECO:0007669"/>
    <property type="project" value="TreeGrafter"/>
</dbReference>
<dbReference type="RefSeq" id="XP_024343002.1">
    <property type="nucleotide sequence ID" value="XM_024478364.1"/>
</dbReference>
<dbReference type="InterPro" id="IPR040457">
    <property type="entry name" value="GCP_C"/>
</dbReference>
<dbReference type="GO" id="GO:0000922">
    <property type="term" value="C:spindle pole"/>
    <property type="evidence" value="ECO:0007669"/>
    <property type="project" value="InterPro"/>
</dbReference>
<evidence type="ECO:0000256" key="1">
    <source>
        <dbReference type="ARBA" id="ARBA00010337"/>
    </source>
</evidence>
<organism evidence="7 8">
    <name type="scientific">Postia placenta MAD-698-R-SB12</name>
    <dbReference type="NCBI Taxonomy" id="670580"/>
    <lineage>
        <taxon>Eukaryota</taxon>
        <taxon>Fungi</taxon>
        <taxon>Dikarya</taxon>
        <taxon>Basidiomycota</taxon>
        <taxon>Agaricomycotina</taxon>
        <taxon>Agaricomycetes</taxon>
        <taxon>Polyporales</taxon>
        <taxon>Adustoporiaceae</taxon>
        <taxon>Rhodonia</taxon>
    </lineage>
</organism>
<dbReference type="EMBL" id="KZ110592">
    <property type="protein sequence ID" value="OSX66208.1"/>
    <property type="molecule type" value="Genomic_DNA"/>
</dbReference>
<accession>A0A1X6NC40</accession>
<dbReference type="Pfam" id="PF04130">
    <property type="entry name" value="GCP_C_terminal"/>
    <property type="match status" value="1"/>
</dbReference>
<dbReference type="GO" id="GO:0005816">
    <property type="term" value="C:spindle pole body"/>
    <property type="evidence" value="ECO:0007669"/>
    <property type="project" value="UniProtKB-ARBA"/>
</dbReference>
<dbReference type="PANTHER" id="PTHR19302:SF70">
    <property type="entry name" value="GAMMA-TUBULIN COMPLEX COMPONENT 6"/>
    <property type="match status" value="1"/>
</dbReference>
<evidence type="ECO:0000256" key="5">
    <source>
        <dbReference type="RuleBase" id="RU363050"/>
    </source>
</evidence>
<dbReference type="GO" id="GO:0005874">
    <property type="term" value="C:microtubule"/>
    <property type="evidence" value="ECO:0007669"/>
    <property type="project" value="UniProtKB-KW"/>
</dbReference>
<dbReference type="GO" id="GO:0043015">
    <property type="term" value="F:gamma-tubulin binding"/>
    <property type="evidence" value="ECO:0007669"/>
    <property type="project" value="InterPro"/>
</dbReference>
<dbReference type="GO" id="GO:0007020">
    <property type="term" value="P:microtubule nucleation"/>
    <property type="evidence" value="ECO:0007669"/>
    <property type="project" value="InterPro"/>
</dbReference>
<evidence type="ECO:0000256" key="4">
    <source>
        <dbReference type="ARBA" id="ARBA00023212"/>
    </source>
</evidence>
<dbReference type="GO" id="GO:0051321">
    <property type="term" value="P:meiotic cell cycle"/>
    <property type="evidence" value="ECO:0007669"/>
    <property type="project" value="TreeGrafter"/>
</dbReference>
<keyword evidence="3 5" id="KW-0493">Microtubule</keyword>